<dbReference type="SUPFAM" id="SSF51445">
    <property type="entry name" value="(Trans)glycosidases"/>
    <property type="match status" value="1"/>
</dbReference>
<dbReference type="KEGG" id="ahb:bsdtb5_27830"/>
<dbReference type="Pfam" id="PF21365">
    <property type="entry name" value="Glyco_hydro_31_3rd"/>
    <property type="match status" value="1"/>
</dbReference>
<dbReference type="GO" id="GO:0005975">
    <property type="term" value="P:carbohydrate metabolic process"/>
    <property type="evidence" value="ECO:0007669"/>
    <property type="project" value="InterPro"/>
</dbReference>
<dbReference type="InterPro" id="IPR013780">
    <property type="entry name" value="Glyco_hydro_b"/>
</dbReference>
<dbReference type="AlphaFoldDB" id="A0A7R7ID80"/>
<dbReference type="Gene3D" id="2.60.40.1180">
    <property type="entry name" value="Golgi alpha-mannosidase II"/>
    <property type="match status" value="2"/>
</dbReference>
<evidence type="ECO:0000259" key="3">
    <source>
        <dbReference type="Pfam" id="PF01055"/>
    </source>
</evidence>
<evidence type="ECO:0000256" key="1">
    <source>
        <dbReference type="ARBA" id="ARBA00007806"/>
    </source>
</evidence>
<dbReference type="PANTHER" id="PTHR43863:SF2">
    <property type="entry name" value="MALTASE-GLUCOAMYLASE"/>
    <property type="match status" value="1"/>
</dbReference>
<evidence type="ECO:0000259" key="4">
    <source>
        <dbReference type="Pfam" id="PF17137"/>
    </source>
</evidence>
<keyword evidence="7" id="KW-1185">Reference proteome</keyword>
<sequence length="797" mass="93371">MKAIYQIKTAAKSNTSSIIKGVNYRFTVLTDYLVRMEYNSEDHFVDLPSQTVWCRDFPELEYELIEDGEYIVIQTKGFKLEYKKGYMFSKGTLKIQTISEHGTPLEIWHYGDPYQTLKGTLRTLDEVDGSKELGEGMISRQGYTLLDDSKSYLINDEGIIQARPQNHFDCYFFGYGHSYKECIRDFYHLTGMPPLLPRYALGNWWSRFHRYTQEEYRKLITTFEENNIPLSVAVIDMDWHITQVEEKYLSGWTGYTWNKELFPEPEKLLKWLHAKNLKITLNVHPAQGVRPYEAKYKEIAEYLGYDILKNETIDFDAADSKFMEAYFEFLHHPLEEQGVDFWWVDWQQGEDTKLSGLDPLWILNHYHYLDNSTNGKRPLILSRYADLGSHRYPVGFSGDSIISWASLDFQPYFTATASNVGYCWWSHDIGGHMLGKYQEELQVRWVQFGVFSPIMRLHSSASVFNHKEPWNYSYEAEAIISRYMRLRHKMIPYIYSMNYRTHANGIPLIVPMYYEYPEDVSAYHCPNEYFFGSELIVLPITSKVNQESKMANVNFWFPESIYIDYFTGLIYQGKRRMHIYRNKENIPVFMKAGAIIPLVVNNENLNDTSNPECIEICVAAGADGEFSLYEDDGISMDYEQGHFAMTKMILDYQKEAEFIIQKPIGDMNVIPKDRRYQLRMKGFKRPSKILMLNKESLIDLEYQWDSLHNEIFIKDIPATNQEIRIKFVDGMSLANNNVKELCFEILDHAEIDFFLKEMIMSWLQNDSIESVLSSINTLEIPCDLYGAISEVLLAQDH</sequence>
<dbReference type="CDD" id="cd06595">
    <property type="entry name" value="GH31_u1"/>
    <property type="match status" value="1"/>
</dbReference>
<comment type="similarity">
    <text evidence="1 2">Belongs to the glycosyl hydrolase 31 family.</text>
</comment>
<feature type="domain" description="DUF5110" evidence="4">
    <location>
        <begin position="616"/>
        <end position="681"/>
    </location>
</feature>
<dbReference type="Pfam" id="PF17137">
    <property type="entry name" value="DUF5110"/>
    <property type="match status" value="1"/>
</dbReference>
<dbReference type="GO" id="GO:0004553">
    <property type="term" value="F:hydrolase activity, hydrolyzing O-glycosyl compounds"/>
    <property type="evidence" value="ECO:0007669"/>
    <property type="project" value="InterPro"/>
</dbReference>
<dbReference type="EMBL" id="AP024169">
    <property type="protein sequence ID" value="BCN31488.1"/>
    <property type="molecule type" value="Genomic_DNA"/>
</dbReference>
<dbReference type="Proteomes" id="UP000595897">
    <property type="component" value="Chromosome"/>
</dbReference>
<dbReference type="RefSeq" id="WP_271712602.1">
    <property type="nucleotide sequence ID" value="NZ_AP024169.1"/>
</dbReference>
<dbReference type="Gene3D" id="3.20.20.80">
    <property type="entry name" value="Glycosidases"/>
    <property type="match status" value="1"/>
</dbReference>
<reference evidence="6 7" key="1">
    <citation type="submission" date="2020-11" db="EMBL/GenBank/DDBJ databases">
        <title>Draft genome sequencing of a Lachnospiraceae strain isolated from anoxic soil subjected to BSD treatment.</title>
        <authorList>
            <person name="Uek A."/>
            <person name="Tonouchi A."/>
        </authorList>
    </citation>
    <scope>NUCLEOTIDE SEQUENCE [LARGE SCALE GENOMIC DNA]</scope>
    <source>
        <strain evidence="6 7">TB5</strain>
    </source>
</reference>
<organism evidence="6 7">
    <name type="scientific">Anaeromicropila herbilytica</name>
    <dbReference type="NCBI Taxonomy" id="2785025"/>
    <lineage>
        <taxon>Bacteria</taxon>
        <taxon>Bacillati</taxon>
        <taxon>Bacillota</taxon>
        <taxon>Clostridia</taxon>
        <taxon>Lachnospirales</taxon>
        <taxon>Lachnospiraceae</taxon>
        <taxon>Anaeromicropila</taxon>
    </lineage>
</organism>
<dbReference type="InterPro" id="IPR000322">
    <property type="entry name" value="Glyco_hydro_31_TIM"/>
</dbReference>
<dbReference type="InterPro" id="IPR048395">
    <property type="entry name" value="Glyco_hydro_31_C"/>
</dbReference>
<feature type="domain" description="Glycoside hydrolase family 31 TIM barrel" evidence="3">
    <location>
        <begin position="193"/>
        <end position="497"/>
    </location>
</feature>
<proteinExistence type="inferred from homology"/>
<dbReference type="Pfam" id="PF01055">
    <property type="entry name" value="Glyco_hydro_31_2nd"/>
    <property type="match status" value="1"/>
</dbReference>
<dbReference type="InterPro" id="IPR033403">
    <property type="entry name" value="DUF5110"/>
</dbReference>
<evidence type="ECO:0000313" key="7">
    <source>
        <dbReference type="Proteomes" id="UP000595897"/>
    </source>
</evidence>
<accession>A0A7R7ID80</accession>
<gene>
    <name evidence="6" type="primary">xylS</name>
    <name evidence="6" type="ORF">bsdtb5_27830</name>
</gene>
<dbReference type="InterPro" id="IPR017853">
    <property type="entry name" value="GH"/>
</dbReference>
<keyword evidence="2" id="KW-0326">Glycosidase</keyword>
<evidence type="ECO:0000256" key="2">
    <source>
        <dbReference type="RuleBase" id="RU361185"/>
    </source>
</evidence>
<dbReference type="PANTHER" id="PTHR43863">
    <property type="entry name" value="HYDROLASE, PUTATIVE (AFU_ORTHOLOGUE AFUA_1G03140)-RELATED"/>
    <property type="match status" value="1"/>
</dbReference>
<protein>
    <submittedName>
        <fullName evidence="6">Alpha-xylosidase</fullName>
    </submittedName>
</protein>
<evidence type="ECO:0000313" key="6">
    <source>
        <dbReference type="EMBL" id="BCN31488.1"/>
    </source>
</evidence>
<name>A0A7R7ID80_9FIRM</name>
<keyword evidence="2" id="KW-0378">Hydrolase</keyword>
<feature type="domain" description="Glycosyl hydrolase family 31 C-terminal" evidence="5">
    <location>
        <begin position="505"/>
        <end position="596"/>
    </location>
</feature>
<evidence type="ECO:0000259" key="5">
    <source>
        <dbReference type="Pfam" id="PF21365"/>
    </source>
</evidence>
<dbReference type="InterPro" id="IPR051816">
    <property type="entry name" value="Glycosyl_Hydrolase_31"/>
</dbReference>
<dbReference type="SUPFAM" id="SSF51011">
    <property type="entry name" value="Glycosyl hydrolase domain"/>
    <property type="match status" value="1"/>
</dbReference>